<feature type="domain" description="Transposase Helix-turn-helix" evidence="5">
    <location>
        <begin position="210"/>
        <end position="238"/>
    </location>
</feature>
<organism evidence="6 7">
    <name type="scientific">Stylophora pistillata</name>
    <name type="common">Smooth cauliflower coral</name>
    <dbReference type="NCBI Taxonomy" id="50429"/>
    <lineage>
        <taxon>Eukaryota</taxon>
        <taxon>Metazoa</taxon>
        <taxon>Cnidaria</taxon>
        <taxon>Anthozoa</taxon>
        <taxon>Hexacorallia</taxon>
        <taxon>Scleractinia</taxon>
        <taxon>Astrocoeniina</taxon>
        <taxon>Pocilloporidae</taxon>
        <taxon>Stylophora</taxon>
    </lineage>
</organism>
<feature type="compositionally biased region" description="Basic and acidic residues" evidence="3">
    <location>
        <begin position="125"/>
        <end position="141"/>
    </location>
</feature>
<dbReference type="EMBL" id="LSMT01001207">
    <property type="protein sequence ID" value="PFX12743.1"/>
    <property type="molecule type" value="Genomic_DNA"/>
</dbReference>
<evidence type="ECO:0000256" key="3">
    <source>
        <dbReference type="SAM" id="MobiDB-lite"/>
    </source>
</evidence>
<dbReference type="InterPro" id="IPR027805">
    <property type="entry name" value="Transposase_HTH_dom"/>
</dbReference>
<dbReference type="GO" id="GO:0046872">
    <property type="term" value="F:metal ion binding"/>
    <property type="evidence" value="ECO:0007669"/>
    <property type="project" value="UniProtKB-KW"/>
</dbReference>
<accession>A0A2B4R7E8</accession>
<comment type="cofactor">
    <cofactor evidence="1">
        <name>a divalent metal cation</name>
        <dbReference type="ChEBI" id="CHEBI:60240"/>
    </cofactor>
</comment>
<proteinExistence type="predicted"/>
<sequence length="315" mass="36225">MMTRQNGSLRCFGCGSRSDRDKGIGFYRIPSVVTNKGESEEKLTTERREKWIKPISSGETESKDVLNSERVCGKDFVSGKAAPYWHRHDVDRVPTLQLGKKIFRPKLDHDANAKRAERAKKRKQLAVERQEREAAEKRQKLVESSLPVAQIDFSQPSTSTKEKKENRNEGNEEAFSSHLAAIAVCEGKEIELETVTSKADAECQTSEFDYDLAYRFVVSVSTVSRIFFHWIAAMETSLFRFVYWPDRDQLWRTMPQCFQYAFRKKTTVVIDSFEVFIERPSKFLAQTFSSYKYHNTIKILIGITPQGTISFVSQA</sequence>
<dbReference type="Proteomes" id="UP000225706">
    <property type="component" value="Unassembled WGS sequence"/>
</dbReference>
<evidence type="ECO:0000313" key="6">
    <source>
        <dbReference type="EMBL" id="PFX12743.1"/>
    </source>
</evidence>
<name>A0A2B4R7E8_STYPI</name>
<evidence type="ECO:0000259" key="5">
    <source>
        <dbReference type="Pfam" id="PF13613"/>
    </source>
</evidence>
<evidence type="ECO:0000256" key="2">
    <source>
        <dbReference type="ARBA" id="ARBA00022723"/>
    </source>
</evidence>
<dbReference type="InterPro" id="IPR027806">
    <property type="entry name" value="HARBI1_dom"/>
</dbReference>
<dbReference type="Pfam" id="PF13359">
    <property type="entry name" value="DDE_Tnp_4"/>
    <property type="match status" value="1"/>
</dbReference>
<feature type="domain" description="DDE Tnp4" evidence="4">
    <location>
        <begin position="270"/>
        <end position="314"/>
    </location>
</feature>
<comment type="caution">
    <text evidence="6">The sequence shown here is derived from an EMBL/GenBank/DDBJ whole genome shotgun (WGS) entry which is preliminary data.</text>
</comment>
<dbReference type="PANTHER" id="PTHR23080">
    <property type="entry name" value="THAP DOMAIN PROTEIN"/>
    <property type="match status" value="1"/>
</dbReference>
<dbReference type="OrthoDB" id="5988090at2759"/>
<evidence type="ECO:0000256" key="1">
    <source>
        <dbReference type="ARBA" id="ARBA00001968"/>
    </source>
</evidence>
<feature type="region of interest" description="Disordered" evidence="3">
    <location>
        <begin position="107"/>
        <end position="143"/>
    </location>
</feature>
<protein>
    <recommendedName>
        <fullName evidence="8">DDE Tnp4 domain-containing protein</fullName>
    </recommendedName>
</protein>
<keyword evidence="7" id="KW-1185">Reference proteome</keyword>
<keyword evidence="2" id="KW-0479">Metal-binding</keyword>
<dbReference type="Pfam" id="PF13613">
    <property type="entry name" value="HTH_Tnp_4"/>
    <property type="match status" value="1"/>
</dbReference>
<reference evidence="7" key="1">
    <citation type="journal article" date="2017" name="bioRxiv">
        <title>Comparative analysis of the genomes of Stylophora pistillata and Acropora digitifera provides evidence for extensive differences between species of corals.</title>
        <authorList>
            <person name="Voolstra C.R."/>
            <person name="Li Y."/>
            <person name="Liew Y.J."/>
            <person name="Baumgarten S."/>
            <person name="Zoccola D."/>
            <person name="Flot J.-F."/>
            <person name="Tambutte S."/>
            <person name="Allemand D."/>
            <person name="Aranda M."/>
        </authorList>
    </citation>
    <scope>NUCLEOTIDE SEQUENCE [LARGE SCALE GENOMIC DNA]</scope>
</reference>
<dbReference type="STRING" id="50429.A0A2B4R7E8"/>
<gene>
    <name evidence="6" type="ORF">AWC38_SpisGene23248</name>
</gene>
<evidence type="ECO:0000313" key="7">
    <source>
        <dbReference type="Proteomes" id="UP000225706"/>
    </source>
</evidence>
<evidence type="ECO:0008006" key="8">
    <source>
        <dbReference type="Google" id="ProtNLM"/>
    </source>
</evidence>
<evidence type="ECO:0000259" key="4">
    <source>
        <dbReference type="Pfam" id="PF13359"/>
    </source>
</evidence>
<dbReference type="AlphaFoldDB" id="A0A2B4R7E8"/>
<feature type="compositionally biased region" description="Basic and acidic residues" evidence="3">
    <location>
        <begin position="107"/>
        <end position="116"/>
    </location>
</feature>